<proteinExistence type="predicted"/>
<gene>
    <name evidence="1" type="ORF">GGX14DRAFT_348534</name>
</gene>
<protein>
    <submittedName>
        <fullName evidence="1">Uncharacterized protein</fullName>
    </submittedName>
</protein>
<feature type="non-terminal residue" evidence="1">
    <location>
        <position position="1"/>
    </location>
</feature>
<evidence type="ECO:0000313" key="1">
    <source>
        <dbReference type="EMBL" id="KAJ7225914.1"/>
    </source>
</evidence>
<comment type="caution">
    <text evidence="1">The sequence shown here is derived from an EMBL/GenBank/DDBJ whole genome shotgun (WGS) entry which is preliminary data.</text>
</comment>
<reference evidence="1" key="1">
    <citation type="submission" date="2023-03" db="EMBL/GenBank/DDBJ databases">
        <title>Massive genome expansion in bonnet fungi (Mycena s.s.) driven by repeated elements and novel gene families across ecological guilds.</title>
        <authorList>
            <consortium name="Lawrence Berkeley National Laboratory"/>
            <person name="Harder C.B."/>
            <person name="Miyauchi S."/>
            <person name="Viragh M."/>
            <person name="Kuo A."/>
            <person name="Thoen E."/>
            <person name="Andreopoulos B."/>
            <person name="Lu D."/>
            <person name="Skrede I."/>
            <person name="Drula E."/>
            <person name="Henrissat B."/>
            <person name="Morin E."/>
            <person name="Kohler A."/>
            <person name="Barry K."/>
            <person name="LaButti K."/>
            <person name="Morin E."/>
            <person name="Salamov A."/>
            <person name="Lipzen A."/>
            <person name="Mereny Z."/>
            <person name="Hegedus B."/>
            <person name="Baldrian P."/>
            <person name="Stursova M."/>
            <person name="Weitz H."/>
            <person name="Taylor A."/>
            <person name="Grigoriev I.V."/>
            <person name="Nagy L.G."/>
            <person name="Martin F."/>
            <person name="Kauserud H."/>
        </authorList>
    </citation>
    <scope>NUCLEOTIDE SEQUENCE</scope>
    <source>
        <strain evidence="1">9144</strain>
    </source>
</reference>
<name>A0AAD6YQ29_9AGAR</name>
<keyword evidence="2" id="KW-1185">Reference proteome</keyword>
<dbReference type="EMBL" id="JARJCW010000004">
    <property type="protein sequence ID" value="KAJ7225914.1"/>
    <property type="molecule type" value="Genomic_DNA"/>
</dbReference>
<accession>A0AAD6YQ29</accession>
<sequence length="196" mass="22770">FSVDIKEAVRVLTNSPLAPAFPPSLWKFVLLDQFVDFDLILSNTYSTEPEEHHHLWINAFWVWYNAVTFAFQGRQAELQVYWKHINGLFNSRNPAFHGRVIAYDRATRLEVGKTRSLIYNSIDRLQECRDAHLLDGGLHVVPVSLPSGRSGPKPRGGKPQQRRDIDLMFIRFWQVRSRQEIELLQQRVSSRGLENT</sequence>
<dbReference type="Proteomes" id="UP001219525">
    <property type="component" value="Unassembled WGS sequence"/>
</dbReference>
<dbReference type="AlphaFoldDB" id="A0AAD6YQ29"/>
<organism evidence="1 2">
    <name type="scientific">Mycena pura</name>
    <dbReference type="NCBI Taxonomy" id="153505"/>
    <lineage>
        <taxon>Eukaryota</taxon>
        <taxon>Fungi</taxon>
        <taxon>Dikarya</taxon>
        <taxon>Basidiomycota</taxon>
        <taxon>Agaricomycotina</taxon>
        <taxon>Agaricomycetes</taxon>
        <taxon>Agaricomycetidae</taxon>
        <taxon>Agaricales</taxon>
        <taxon>Marasmiineae</taxon>
        <taxon>Mycenaceae</taxon>
        <taxon>Mycena</taxon>
    </lineage>
</organism>
<evidence type="ECO:0000313" key="2">
    <source>
        <dbReference type="Proteomes" id="UP001219525"/>
    </source>
</evidence>